<protein>
    <submittedName>
        <fullName evidence="1">Uncharacterized protein</fullName>
    </submittedName>
</protein>
<organism evidence="1 2">
    <name type="scientific">Croceitalea marina</name>
    <dbReference type="NCBI Taxonomy" id="1775166"/>
    <lineage>
        <taxon>Bacteria</taxon>
        <taxon>Pseudomonadati</taxon>
        <taxon>Bacteroidota</taxon>
        <taxon>Flavobacteriia</taxon>
        <taxon>Flavobacteriales</taxon>
        <taxon>Flavobacteriaceae</taxon>
        <taxon>Croceitalea</taxon>
    </lineage>
</organism>
<sequence>MKQKSDRTQFEIEEKTLSILLDTLCFMSKNYHVASVIDHAAWIISKEDVDHTISQLEPYVGAKKEIISITMNLKDWDRYTRMVDYAGYCASEQKNRAILEKLYDSYSDSEIFIHVELHRHELNIVTNVFLQMIEQRDEIDFGMMDLEPFEKFEALIDKMKPYQNSEDSVSIIPMTRDEWSTYTPYVKHANDLVLDDYEGDIMADLSMKYKRVNTNYGGNK</sequence>
<name>A0ABW5N2E4_9FLAO</name>
<evidence type="ECO:0000313" key="2">
    <source>
        <dbReference type="Proteomes" id="UP001597526"/>
    </source>
</evidence>
<dbReference type="Proteomes" id="UP001597526">
    <property type="component" value="Unassembled WGS sequence"/>
</dbReference>
<comment type="caution">
    <text evidence="1">The sequence shown here is derived from an EMBL/GenBank/DDBJ whole genome shotgun (WGS) entry which is preliminary data.</text>
</comment>
<keyword evidence="2" id="KW-1185">Reference proteome</keyword>
<reference evidence="2" key="1">
    <citation type="journal article" date="2019" name="Int. J. Syst. Evol. Microbiol.">
        <title>The Global Catalogue of Microorganisms (GCM) 10K type strain sequencing project: providing services to taxonomists for standard genome sequencing and annotation.</title>
        <authorList>
            <consortium name="The Broad Institute Genomics Platform"/>
            <consortium name="The Broad Institute Genome Sequencing Center for Infectious Disease"/>
            <person name="Wu L."/>
            <person name="Ma J."/>
        </authorList>
    </citation>
    <scope>NUCLEOTIDE SEQUENCE [LARGE SCALE GENOMIC DNA]</scope>
    <source>
        <strain evidence="2">KCTC 52368</strain>
    </source>
</reference>
<dbReference type="EMBL" id="JBHULB010000082">
    <property type="protein sequence ID" value="MFD2588930.1"/>
    <property type="molecule type" value="Genomic_DNA"/>
</dbReference>
<dbReference type="RefSeq" id="WP_377768397.1">
    <property type="nucleotide sequence ID" value="NZ_JBHULB010000082.1"/>
</dbReference>
<evidence type="ECO:0000313" key="1">
    <source>
        <dbReference type="EMBL" id="MFD2588930.1"/>
    </source>
</evidence>
<gene>
    <name evidence="1" type="ORF">ACFSQJ_18535</name>
</gene>
<accession>A0ABW5N2E4</accession>
<proteinExistence type="predicted"/>